<reference evidence="2" key="9">
    <citation type="journal article" date="2005" name="Science">
        <title>Antisense Transcription in the Mammalian Transcriptome.</title>
        <authorList>
            <consortium name="RIKEN Genome Exploration Research Group and Genome Science Group (Genome Network Project Core Group) and the FANTOM Consortium"/>
        </authorList>
    </citation>
    <scope>NUCLEOTIDE SEQUENCE</scope>
    <source>
        <strain evidence="2">C57BL/6J</strain>
        <tissue evidence="2">Testis</tissue>
    </source>
</reference>
<gene>
    <name evidence="3" type="primary">Gm14092</name>
    <name evidence="1" type="synonym">OTTMUSG00000015643</name>
</gene>
<dbReference type="AlphaFoldDB" id="Q3V0I6"/>
<dbReference type="BioGRID-ORCS" id="627302">
    <property type="hits" value="0 hits in 10 CRISPR screens"/>
</dbReference>
<sequence>MQFPLYQGFTSQSRSLKCTIWKMSPRLATEEREEKNLKRRKHCQKVRSKSLGNSLGFATASLAEGTGAGTPHQSRFCFCKADSKRSQRWSFLEYHKRPLSFLFSQISPAMEV</sequence>
<dbReference type="EMBL" id="BC147611">
    <property type="protein sequence ID" value="AAI47612.1"/>
    <property type="molecule type" value="mRNA"/>
</dbReference>
<organism evidence="2">
    <name type="scientific">Mus musculus</name>
    <name type="common">Mouse</name>
    <dbReference type="NCBI Taxonomy" id="10090"/>
    <lineage>
        <taxon>Eukaryota</taxon>
        <taxon>Metazoa</taxon>
        <taxon>Chordata</taxon>
        <taxon>Craniata</taxon>
        <taxon>Vertebrata</taxon>
        <taxon>Euteleostomi</taxon>
        <taxon>Mammalia</taxon>
        <taxon>Eutheria</taxon>
        <taxon>Euarchontoglires</taxon>
        <taxon>Glires</taxon>
        <taxon>Rodentia</taxon>
        <taxon>Myomorpha</taxon>
        <taxon>Muroidea</taxon>
        <taxon>Muridae</taxon>
        <taxon>Murinae</taxon>
        <taxon>Mus</taxon>
        <taxon>Mus</taxon>
    </lineage>
</organism>
<dbReference type="GeneID" id="627302"/>
<dbReference type="EMBL" id="BC147590">
    <property type="protein sequence ID" value="AAI47591.1"/>
    <property type="molecule type" value="mRNA"/>
</dbReference>
<reference evidence="2" key="1">
    <citation type="journal article" date="1999" name="Methods Enzymol.">
        <title>High-efficiency full-length cDNA cloning.</title>
        <authorList>
            <person name="Carninci P."/>
            <person name="Hayashizaki Y."/>
        </authorList>
    </citation>
    <scope>NUCLEOTIDE SEQUENCE</scope>
    <source>
        <strain evidence="2">C57BL/6J</strain>
        <tissue evidence="2">Testis</tissue>
    </source>
</reference>
<reference evidence="2" key="3">
    <citation type="journal article" date="2000" name="Genome Res.">
        <title>RIKEN integrated sequence analysis (RISA) system--384-format sequencing pipeline with 384 multicapillary sequencer.</title>
        <authorList>
            <person name="Shibata K."/>
            <person name="Itoh M."/>
            <person name="Aizawa K."/>
            <person name="Nagaoka S."/>
            <person name="Sasaki N."/>
            <person name="Carninci P."/>
            <person name="Konno H."/>
            <person name="Akiyama J."/>
            <person name="Nishi K."/>
            <person name="Kitsunai T."/>
            <person name="Tashiro H."/>
            <person name="Itoh M."/>
            <person name="Sumi N."/>
            <person name="Ishii Y."/>
            <person name="Nakamura S."/>
            <person name="Hazama M."/>
            <person name="Nishine T."/>
            <person name="Harada A."/>
            <person name="Yamamoto R."/>
            <person name="Matsumoto H."/>
            <person name="Sakaguchi S."/>
            <person name="Ikegami T."/>
            <person name="Kashiwagi K."/>
            <person name="Fujiwake S."/>
            <person name="Inoue K."/>
            <person name="Togawa Y."/>
            <person name="Izawa M."/>
            <person name="Ohara E."/>
            <person name="Watahiki M."/>
            <person name="Yoneda Y."/>
            <person name="Ishikawa T."/>
            <person name="Ozawa K."/>
            <person name="Tanaka T."/>
            <person name="Matsuura S."/>
            <person name="Kawai J."/>
            <person name="Okazaki Y."/>
            <person name="Muramatsu M."/>
            <person name="Inoue Y."/>
            <person name="Kira A."/>
            <person name="Hayashizaki Y."/>
        </authorList>
    </citation>
    <scope>NUCLEOTIDE SEQUENCE</scope>
    <source>
        <strain evidence="2">C57BL/6J</strain>
        <tissue evidence="2">Testis</tissue>
    </source>
</reference>
<dbReference type="UCSC" id="uc008mrs.1">
    <property type="organism name" value="mouse"/>
</dbReference>
<name>Q3V0I6_MOUSE</name>
<evidence type="ECO:0000313" key="2">
    <source>
        <dbReference type="EMBL" id="BAE21518.1"/>
    </source>
</evidence>
<dbReference type="AGR" id="MGI:3651965"/>
<dbReference type="RefSeq" id="NP_001033018.1">
    <property type="nucleotide sequence ID" value="NM_001037929.2"/>
</dbReference>
<dbReference type="EMBL" id="AK133124">
    <property type="protein sequence ID" value="BAE21518.1"/>
    <property type="molecule type" value="mRNA"/>
</dbReference>
<evidence type="ECO:0000313" key="3">
    <source>
        <dbReference type="MGI" id="MGI:3651965"/>
    </source>
</evidence>
<accession>Q3V0I6</accession>
<reference evidence="2" key="8">
    <citation type="journal article" date="2005" name="Science">
        <title>The Transcriptional Landscape of the Mammalian Genome.</title>
        <authorList>
            <consortium name="The FANTOM Consortium"/>
            <consortium name="Riken Genome Exploration Research Group and Genome Science Group (Genome Network Project Core Group)"/>
        </authorList>
    </citation>
    <scope>NUCLEOTIDE SEQUENCE</scope>
    <source>
        <strain evidence="2">C57BL/6J</strain>
        <tissue evidence="2">Testis</tissue>
    </source>
</reference>
<reference evidence="2" key="7">
    <citation type="submission" date="2004-03" db="EMBL/GenBank/DDBJ databases">
        <authorList>
            <person name="Arakawa T."/>
            <person name="Carninci P."/>
            <person name="Fukuda S."/>
            <person name="Hashizume W."/>
            <person name="Hayashida K."/>
            <person name="Hori F."/>
            <person name="Iida J."/>
            <person name="Imamura K."/>
            <person name="Imotani K."/>
            <person name="Itoh M."/>
            <person name="Kanagawa S."/>
            <person name="Kawai J."/>
            <person name="Kojima M."/>
            <person name="Konno H."/>
            <person name="Murata M."/>
            <person name="Nakamura M."/>
            <person name="Ninomiya N."/>
            <person name="Nishiyori H."/>
            <person name="Nomura K."/>
            <person name="Ohno M."/>
            <person name="Sakazume N."/>
            <person name="Sano H."/>
            <person name="Sasaki D."/>
            <person name="Shibata K."/>
            <person name="Shiraki T."/>
            <person name="Tagami M."/>
            <person name="Tagami Y."/>
            <person name="Waki K."/>
            <person name="Watahiki A."/>
            <person name="Muramatsu M."/>
            <person name="Hayashizaki Y."/>
        </authorList>
    </citation>
    <scope>NUCLEOTIDE SEQUENCE</scope>
    <source>
        <strain evidence="2">C57BL/6J</strain>
        <tissue evidence="2">Testis</tissue>
    </source>
</reference>
<evidence type="ECO:0000313" key="1">
    <source>
        <dbReference type="EMBL" id="AAI47591.1"/>
    </source>
</evidence>
<reference evidence="2" key="2">
    <citation type="journal article" date="2000" name="Genome Res.">
        <title>Normalization and subtraction of cap-trapper-selected cDNAs to prepare full-length cDNA libraries for rapid discovery of new genes.</title>
        <authorList>
            <person name="Carninci P."/>
            <person name="Shibata Y."/>
            <person name="Hayatsu N."/>
            <person name="Sugahara Y."/>
            <person name="Shibata K."/>
            <person name="Itoh M."/>
            <person name="Konno H."/>
            <person name="Okazaki Y."/>
            <person name="Muramatsu M."/>
            <person name="Hayashizaki Y."/>
        </authorList>
    </citation>
    <scope>NUCLEOTIDE SEQUENCE</scope>
    <source>
        <strain evidence="2">C57BL/6J</strain>
        <tissue evidence="2">Testis</tissue>
    </source>
</reference>
<reference evidence="2" key="5">
    <citation type="journal article" date="2002" name="Nature">
        <title>Analysis of the mouse transcriptome based on functional annotation of 60,770 full-length cDNAs.</title>
        <authorList>
            <consortium name="The FANTOM Consortium and the RIKEN Genome Exploration Research Group Phase I and II Team"/>
        </authorList>
    </citation>
    <scope>NUCLEOTIDE SEQUENCE</scope>
    <source>
        <strain evidence="2">C57BL/6J</strain>
        <tissue evidence="2">Testis</tissue>
    </source>
</reference>
<dbReference type="MGI" id="MGI:3651965">
    <property type="gene designation" value="Gm14092"/>
</dbReference>
<reference evidence="1" key="6">
    <citation type="journal article" date="2004" name="Genome Res.">
        <title>The status, quality, and expansion of the NIH full-length cDNA project: the Mammalian Gene Collection (MGC).</title>
        <authorList>
            <consortium name="The MGC Project Team"/>
            <person name="Gerhard D.S."/>
            <person name="Wagner L."/>
            <person name="Feingold E.A."/>
            <person name="Shenmen C.M."/>
            <person name="Grouse L.H."/>
            <person name="Schuler G."/>
            <person name="Klein S.L."/>
            <person name="Old S."/>
            <person name="Rasooly R."/>
            <person name="Good P."/>
            <person name="Guyer M."/>
            <person name="Peck A.M."/>
            <person name="Derge J.G."/>
            <person name="Lipman D."/>
            <person name="Collins F.S."/>
            <person name="Jang W."/>
            <person name="Sherry S."/>
            <person name="Feolo M."/>
            <person name="Misquitta L."/>
            <person name="Lee E."/>
            <person name="Rotmistrovsky K."/>
            <person name="Greenhut S.F."/>
            <person name="Schaefer C.F."/>
            <person name="Buetow K."/>
            <person name="Bonner T.I."/>
            <person name="Haussler D."/>
            <person name="Kent J."/>
            <person name="Kiekhaus M."/>
            <person name="Furey T."/>
            <person name="Brent M."/>
            <person name="Prange C."/>
            <person name="Schreiber K."/>
            <person name="Shapiro N."/>
            <person name="Bhat N.K."/>
            <person name="Hopkins R.F."/>
            <person name="Hsie F."/>
            <person name="Driscoll T."/>
            <person name="Soares M.B."/>
            <person name="Casavant T.L."/>
            <person name="Scheetz T.E."/>
            <person name="Brown-stein M.J."/>
            <person name="Usdin T.B."/>
            <person name="Toshiyuki S."/>
            <person name="Carninci P."/>
            <person name="Piao Y."/>
            <person name="Dudekula D.B."/>
            <person name="Ko M.S."/>
            <person name="Kawakami K."/>
            <person name="Suzuki Y."/>
            <person name="Sugano S."/>
            <person name="Gruber C.E."/>
            <person name="Smith M.R."/>
            <person name="Simmons B."/>
            <person name="Moore T."/>
            <person name="Waterman R."/>
            <person name="Johnson S.L."/>
            <person name="Ruan Y."/>
            <person name="Wei C.L."/>
            <person name="Mathavan S."/>
            <person name="Gunaratne P.H."/>
            <person name="Wu J."/>
            <person name="Garcia A.M."/>
            <person name="Hulyk S.W."/>
            <person name="Fuh E."/>
            <person name="Yuan Y."/>
            <person name="Sneed A."/>
            <person name="Kowis C."/>
            <person name="Hodgson A."/>
            <person name="Muzny D.M."/>
            <person name="McPherson J."/>
            <person name="Gibbs R.A."/>
            <person name="Fahey J."/>
            <person name="Helton E."/>
            <person name="Ketteman M."/>
            <person name="Madan A."/>
            <person name="Rodrigues S."/>
            <person name="Sanchez A."/>
            <person name="Whiting M."/>
            <person name="Madari A."/>
            <person name="Young A.C."/>
            <person name="Wetherby K.D."/>
            <person name="Granite S.J."/>
            <person name="Kwong P.N."/>
            <person name="Brinkley C.P."/>
            <person name="Pearson R.L."/>
            <person name="Bouffard G.G."/>
            <person name="Blakesly R.W."/>
            <person name="Green E.D."/>
            <person name="Dickson M.C."/>
            <person name="Rodriguez A.C."/>
            <person name="Grimwood J."/>
            <person name="Schmutz J."/>
            <person name="Myers R.M."/>
            <person name="Butterfield Y.S."/>
            <person name="Griffith M."/>
            <person name="Griffith O.L."/>
            <person name="Krzywinski M.I."/>
            <person name="Liao N."/>
            <person name="Morin R."/>
            <person name="Morrin R."/>
            <person name="Palmquist D."/>
            <person name="Petrescu A.S."/>
            <person name="Skalska U."/>
            <person name="Smailus D.E."/>
            <person name="Stott J.M."/>
            <person name="Schnerch A."/>
            <person name="Schein J.E."/>
            <person name="Jones S.J."/>
            <person name="Holt R.A."/>
            <person name="Baross A."/>
            <person name="Marra M.A."/>
            <person name="Clifton S."/>
            <person name="Makowski K.A."/>
            <person name="Bosak S."/>
            <person name="Malek J."/>
        </authorList>
    </citation>
    <scope>NUCLEOTIDE SEQUENCE [LARGE SCALE MRNA]</scope>
    <source>
        <tissue evidence="1">Testicle</tissue>
    </source>
</reference>
<dbReference type="KEGG" id="mmu:627302"/>
<reference evidence="2" key="4">
    <citation type="journal article" date="2001" name="Nature">
        <title>Functional annotation of a full-length mouse cDNA collection.</title>
        <authorList>
            <consortium name="The RIKEN Genome Exploration Research Group Phase II Team and the FANTOM Consortium"/>
        </authorList>
    </citation>
    <scope>NUCLEOTIDE SEQUENCE</scope>
    <source>
        <strain evidence="2">C57BL/6J</strain>
        <tissue evidence="2">Testis</tissue>
    </source>
</reference>
<proteinExistence type="evidence at transcript level"/>
<protein>
    <submittedName>
        <fullName evidence="1">Predicted gene, OTTMUSG00000015643</fullName>
    </submittedName>
</protein>